<evidence type="ECO:0000313" key="3">
    <source>
        <dbReference type="Proteomes" id="UP000256690"/>
    </source>
</evidence>
<proteinExistence type="predicted"/>
<dbReference type="PANTHER" id="PTHR47843:SF2">
    <property type="entry name" value="BTB DOMAIN-CONTAINING PROTEIN"/>
    <property type="match status" value="1"/>
</dbReference>
<comment type="caution">
    <text evidence="2">The sequence shown here is derived from an EMBL/GenBank/DDBJ whole genome shotgun (WGS) entry which is preliminary data.</text>
</comment>
<dbReference type="Gene3D" id="3.30.710.10">
    <property type="entry name" value="Potassium Channel Kv1.1, Chain A"/>
    <property type="match status" value="1"/>
</dbReference>
<dbReference type="SUPFAM" id="SSF54695">
    <property type="entry name" value="POZ domain"/>
    <property type="match status" value="1"/>
</dbReference>
<keyword evidence="3" id="KW-1185">Reference proteome</keyword>
<organism evidence="2 3">
    <name type="scientific">Aspergillus mulundensis</name>
    <dbReference type="NCBI Taxonomy" id="1810919"/>
    <lineage>
        <taxon>Eukaryota</taxon>
        <taxon>Fungi</taxon>
        <taxon>Dikarya</taxon>
        <taxon>Ascomycota</taxon>
        <taxon>Pezizomycotina</taxon>
        <taxon>Eurotiomycetes</taxon>
        <taxon>Eurotiomycetidae</taxon>
        <taxon>Eurotiales</taxon>
        <taxon>Aspergillaceae</taxon>
        <taxon>Aspergillus</taxon>
        <taxon>Aspergillus subgen. Nidulantes</taxon>
    </lineage>
</organism>
<feature type="region of interest" description="Disordered" evidence="1">
    <location>
        <begin position="1"/>
        <end position="30"/>
    </location>
</feature>
<accession>A0A3D8T2J7</accession>
<dbReference type="OrthoDB" id="1022638at2759"/>
<evidence type="ECO:0000313" key="2">
    <source>
        <dbReference type="EMBL" id="RDW92786.1"/>
    </source>
</evidence>
<dbReference type="InterPro" id="IPR011333">
    <property type="entry name" value="SKP1/BTB/POZ_sf"/>
</dbReference>
<gene>
    <name evidence="2" type="ORF">DSM5745_00108</name>
</gene>
<reference evidence="2 3" key="1">
    <citation type="journal article" date="2018" name="IMA Fungus">
        <title>IMA Genome-F 9: Draft genome sequence of Annulohypoxylon stygium, Aspergillus mulundensis, Berkeleyomyces basicola (syn. Thielaviopsis basicola), Ceratocystis smalleyi, two Cercospora beticola strains, Coleophoma cylindrospora, Fusarium fracticaudum, Phialophora cf. hyalina, and Morchella septimelata.</title>
        <authorList>
            <person name="Wingfield B.D."/>
            <person name="Bills G.F."/>
            <person name="Dong Y."/>
            <person name="Huang W."/>
            <person name="Nel W.J."/>
            <person name="Swalarsk-Parry B.S."/>
            <person name="Vaghefi N."/>
            <person name="Wilken P.M."/>
            <person name="An Z."/>
            <person name="de Beer Z.W."/>
            <person name="De Vos L."/>
            <person name="Chen L."/>
            <person name="Duong T.A."/>
            <person name="Gao Y."/>
            <person name="Hammerbacher A."/>
            <person name="Kikkert J.R."/>
            <person name="Li Y."/>
            <person name="Li H."/>
            <person name="Li K."/>
            <person name="Li Q."/>
            <person name="Liu X."/>
            <person name="Ma X."/>
            <person name="Naidoo K."/>
            <person name="Pethybridge S.J."/>
            <person name="Sun J."/>
            <person name="Steenkamp E.T."/>
            <person name="van der Nest M.A."/>
            <person name="van Wyk S."/>
            <person name="Wingfield M.J."/>
            <person name="Xiong C."/>
            <person name="Yue Q."/>
            <person name="Zhang X."/>
        </authorList>
    </citation>
    <scope>NUCLEOTIDE SEQUENCE [LARGE SCALE GENOMIC DNA]</scope>
    <source>
        <strain evidence="2 3">DSM 5745</strain>
    </source>
</reference>
<dbReference type="Proteomes" id="UP000256690">
    <property type="component" value="Unassembled WGS sequence"/>
</dbReference>
<dbReference type="STRING" id="1810919.A0A3D8T2J7"/>
<dbReference type="PANTHER" id="PTHR47843">
    <property type="entry name" value="BTB DOMAIN-CONTAINING PROTEIN-RELATED"/>
    <property type="match status" value="1"/>
</dbReference>
<protein>
    <submittedName>
        <fullName evidence="2">Uncharacterized protein</fullName>
    </submittedName>
</protein>
<dbReference type="AlphaFoldDB" id="A0A3D8T2J7"/>
<dbReference type="GeneID" id="38110478"/>
<dbReference type="EMBL" id="PVWQ01000001">
    <property type="protein sequence ID" value="RDW92786.1"/>
    <property type="molecule type" value="Genomic_DNA"/>
</dbReference>
<name>A0A3D8T2J7_9EURO</name>
<dbReference type="RefSeq" id="XP_026607969.1">
    <property type="nucleotide sequence ID" value="XM_026742124.1"/>
</dbReference>
<evidence type="ECO:0000256" key="1">
    <source>
        <dbReference type="SAM" id="MobiDB-lite"/>
    </source>
</evidence>
<sequence length="245" mass="28210">MSGQPPTPDSSLKRQRKQSTSSTESNDRNKRLCVAKEDRLKTSGGVITILVGKEEKSFFVHDNLLRRSSAFFEKALDGPWIEATQRTVKLPEDNPEIFAIYAHYAHWLYSDNLAIVDNTSRESSLGDFFELTDCYVFGNKVLCPGFQNAVIDAYVMNWYNSSCRLLFRPGEEIVKRIYGNTAPGSALRRIVIDLYNRYGDKKWLDHWNEHEIPQEFAVDILRELLPAREKRYSDHGPLKASDYHV</sequence>
<dbReference type="CDD" id="cd18186">
    <property type="entry name" value="BTB_POZ_ZBTB_KLHL-like"/>
    <property type="match status" value="1"/>
</dbReference>